<organism evidence="1 2">
    <name type="scientific">Intoshia linei</name>
    <dbReference type="NCBI Taxonomy" id="1819745"/>
    <lineage>
        <taxon>Eukaryota</taxon>
        <taxon>Metazoa</taxon>
        <taxon>Spiralia</taxon>
        <taxon>Lophotrochozoa</taxon>
        <taxon>Mesozoa</taxon>
        <taxon>Orthonectida</taxon>
        <taxon>Rhopaluridae</taxon>
        <taxon>Intoshia</taxon>
    </lineage>
</organism>
<evidence type="ECO:0000313" key="2">
    <source>
        <dbReference type="Proteomes" id="UP000078046"/>
    </source>
</evidence>
<proteinExistence type="predicted"/>
<keyword evidence="2" id="KW-1185">Reference proteome</keyword>
<gene>
    <name evidence="1" type="ORF">A3Q56_06139</name>
</gene>
<dbReference type="AlphaFoldDB" id="A0A177AVV8"/>
<comment type="caution">
    <text evidence="1">The sequence shown here is derived from an EMBL/GenBank/DDBJ whole genome shotgun (WGS) entry which is preliminary data.</text>
</comment>
<feature type="non-terminal residue" evidence="1">
    <location>
        <position position="1"/>
    </location>
</feature>
<dbReference type="EMBL" id="LWCA01001027">
    <property type="protein sequence ID" value="OAF66126.1"/>
    <property type="molecule type" value="Genomic_DNA"/>
</dbReference>
<name>A0A177AVV8_9BILA</name>
<accession>A0A177AVV8</accession>
<dbReference type="Proteomes" id="UP000078046">
    <property type="component" value="Unassembled WGS sequence"/>
</dbReference>
<evidence type="ECO:0000313" key="1">
    <source>
        <dbReference type="EMBL" id="OAF66126.1"/>
    </source>
</evidence>
<sequence length="108" mass="12473">IKGGKFYYTEKTQQNVTNKYNLELCIDNFDDSLDSDWNKSISPPLSNFSSDNECIDFNEINLKRQMELCVELNVESKSFNCKKKLKNGKLKSLSKDITQPQFPNVVPK</sequence>
<protein>
    <submittedName>
        <fullName evidence="1">Uncharacterized protein</fullName>
    </submittedName>
</protein>
<reference evidence="1 2" key="1">
    <citation type="submission" date="2016-04" db="EMBL/GenBank/DDBJ databases">
        <title>The genome of Intoshia linei affirms orthonectids as highly simplified spiralians.</title>
        <authorList>
            <person name="Mikhailov K.V."/>
            <person name="Slusarev G.S."/>
            <person name="Nikitin M.A."/>
            <person name="Logacheva M.D."/>
            <person name="Penin A."/>
            <person name="Aleoshin V."/>
            <person name="Panchin Y.V."/>
        </authorList>
    </citation>
    <scope>NUCLEOTIDE SEQUENCE [LARGE SCALE GENOMIC DNA]</scope>
    <source>
        <strain evidence="1">Intl2013</strain>
        <tissue evidence="1">Whole animal</tissue>
    </source>
</reference>